<dbReference type="EMBL" id="JASJOS010000004">
    <property type="protein sequence ID" value="MDJ1480830.1"/>
    <property type="molecule type" value="Genomic_DNA"/>
</dbReference>
<proteinExistence type="predicted"/>
<protein>
    <submittedName>
        <fullName evidence="1">Uncharacterized protein</fullName>
    </submittedName>
</protein>
<evidence type="ECO:0000313" key="1">
    <source>
        <dbReference type="EMBL" id="MDJ1480830.1"/>
    </source>
</evidence>
<comment type="caution">
    <text evidence="1">The sequence shown here is derived from an EMBL/GenBank/DDBJ whole genome shotgun (WGS) entry which is preliminary data.</text>
</comment>
<dbReference type="Proteomes" id="UP001228581">
    <property type="component" value="Unassembled WGS sequence"/>
</dbReference>
<name>A0AAE3QNT4_9BACT</name>
<reference evidence="1 3" key="1">
    <citation type="submission" date="2023-05" db="EMBL/GenBank/DDBJ databases">
        <authorList>
            <person name="Zhang X."/>
        </authorList>
    </citation>
    <scope>NUCLEOTIDE SEQUENCE</scope>
    <source>
        <strain evidence="2 3">DM2B3-1</strain>
        <strain evidence="1">YF14B1</strain>
    </source>
</reference>
<evidence type="ECO:0000313" key="3">
    <source>
        <dbReference type="Proteomes" id="UP001228581"/>
    </source>
</evidence>
<dbReference type="RefSeq" id="WP_313977826.1">
    <property type="nucleotide sequence ID" value="NZ_JASJOS010000004.1"/>
</dbReference>
<evidence type="ECO:0000313" key="4">
    <source>
        <dbReference type="Proteomes" id="UP001241110"/>
    </source>
</evidence>
<dbReference type="AlphaFoldDB" id="A0AAE3QNT4"/>
<keyword evidence="3" id="KW-1185">Reference proteome</keyword>
<dbReference type="EMBL" id="JASJOT010000006">
    <property type="protein sequence ID" value="MDJ1493474.1"/>
    <property type="molecule type" value="Genomic_DNA"/>
</dbReference>
<organism evidence="1 4">
    <name type="scientific">Xanthocytophaga flava</name>
    <dbReference type="NCBI Taxonomy" id="3048013"/>
    <lineage>
        <taxon>Bacteria</taxon>
        <taxon>Pseudomonadati</taxon>
        <taxon>Bacteroidota</taxon>
        <taxon>Cytophagia</taxon>
        <taxon>Cytophagales</taxon>
        <taxon>Rhodocytophagaceae</taxon>
        <taxon>Xanthocytophaga</taxon>
    </lineage>
</organism>
<accession>A0AAE3QNT4</accession>
<sequence>MQNRLTTKMLDWVHTQIISLTRQRIAAIQIRIDFLENQLRTGRKDILTPYHGKKAEQRLLNMEEKICSLETLLAHEYYLIEEFGE</sequence>
<gene>
    <name evidence="1" type="ORF">QNI16_10080</name>
    <name evidence="2" type="ORF">QNI19_11070</name>
</gene>
<dbReference type="Proteomes" id="UP001241110">
    <property type="component" value="Unassembled WGS sequence"/>
</dbReference>
<evidence type="ECO:0000313" key="2">
    <source>
        <dbReference type="EMBL" id="MDJ1493474.1"/>
    </source>
</evidence>